<keyword evidence="4" id="KW-0479">Metal-binding</keyword>
<evidence type="ECO:0000256" key="5">
    <source>
        <dbReference type="ARBA" id="ARBA00022884"/>
    </source>
</evidence>
<dbReference type="AlphaFoldDB" id="A0AAD7Z9D0"/>
<keyword evidence="9" id="KW-1185">Reference proteome</keyword>
<sequence length="487" mass="54896">MTSAPPELQLKRFLHYGRETPLYQPGDRFVHKYFERNNVNSIEALLADSKEIDAVTHIVKAYSDGYSAHPQSLVFALALCIRQPTSERLREAAYNAIKTVCKSPKDFFLFIKFAYDLARPQTGWGHGMRRAVIEWYLSKDAMELADCVTKYRGRHGWTHTDIVKLTHPKSTDIAKSAVLKYVVRGLKEAKTEFGDKPEAQQVLNFIQTIEDFKHCDDEQHAARLIETHSLSLEHVPAHFLKSKEVWNALIPHLPLGVLLQNLKRLGKLRYLKGNQPIVTKIVEALNNQTAIAESNLHPAQVLIALRNYENIAKPYPRQTTAVPVVKVKQPLQPHPKIVEALGHLMASTFKLLVPTGLRYLVAIDVRNQMVHTKCCHCNNVTPASATALITLCLVKVERDVTVVAFGTEGSMQPVPIDKNTTMEQAQNKFKEIPNGPVDLTQPLFWAKNLKKMVDVFIILTDSQVKQGKVKAAKALQQYRSVVNIPNS</sequence>
<dbReference type="GO" id="GO:0003723">
    <property type="term" value="F:RNA binding"/>
    <property type="evidence" value="ECO:0007669"/>
    <property type="project" value="UniProtKB-KW"/>
</dbReference>
<evidence type="ECO:0000256" key="3">
    <source>
        <dbReference type="ARBA" id="ARBA00022490"/>
    </source>
</evidence>
<comment type="similarity">
    <text evidence="2">Belongs to the Ro 60 kDa family.</text>
</comment>
<dbReference type="SUPFAM" id="SSF53300">
    <property type="entry name" value="vWA-like"/>
    <property type="match status" value="1"/>
</dbReference>
<keyword evidence="5" id="KW-0694">RNA-binding</keyword>
<reference evidence="8" key="1">
    <citation type="journal article" date="2023" name="IScience">
        <title>Live-bearing cockroach genome reveals convergent evolutionary mechanisms linked to viviparity in insects and beyond.</title>
        <authorList>
            <person name="Fouks B."/>
            <person name="Harrison M.C."/>
            <person name="Mikhailova A.A."/>
            <person name="Marchal E."/>
            <person name="English S."/>
            <person name="Carruthers M."/>
            <person name="Jennings E.C."/>
            <person name="Chiamaka E.L."/>
            <person name="Frigard R.A."/>
            <person name="Pippel M."/>
            <person name="Attardo G.M."/>
            <person name="Benoit J.B."/>
            <person name="Bornberg-Bauer E."/>
            <person name="Tobe S.S."/>
        </authorList>
    </citation>
    <scope>NUCLEOTIDE SEQUENCE</scope>
    <source>
        <strain evidence="8">Stay&amp;Tobe</strain>
    </source>
</reference>
<keyword evidence="3" id="KW-0963">Cytoplasm</keyword>
<evidence type="ECO:0000256" key="4">
    <source>
        <dbReference type="ARBA" id="ARBA00022723"/>
    </source>
</evidence>
<organism evidence="8 9">
    <name type="scientific">Diploptera punctata</name>
    <name type="common">Pacific beetle cockroach</name>
    <dbReference type="NCBI Taxonomy" id="6984"/>
    <lineage>
        <taxon>Eukaryota</taxon>
        <taxon>Metazoa</taxon>
        <taxon>Ecdysozoa</taxon>
        <taxon>Arthropoda</taxon>
        <taxon>Hexapoda</taxon>
        <taxon>Insecta</taxon>
        <taxon>Pterygota</taxon>
        <taxon>Neoptera</taxon>
        <taxon>Polyneoptera</taxon>
        <taxon>Dictyoptera</taxon>
        <taxon>Blattodea</taxon>
        <taxon>Blaberoidea</taxon>
        <taxon>Blaberidae</taxon>
        <taxon>Diplopterinae</taxon>
        <taxon>Diploptera</taxon>
    </lineage>
</organism>
<evidence type="ECO:0000256" key="2">
    <source>
        <dbReference type="ARBA" id="ARBA00007814"/>
    </source>
</evidence>
<dbReference type="InterPro" id="IPR036465">
    <property type="entry name" value="vWFA_dom_sf"/>
</dbReference>
<gene>
    <name evidence="8" type="ORF">L9F63_006697</name>
</gene>
<evidence type="ECO:0000256" key="1">
    <source>
        <dbReference type="ARBA" id="ARBA00004496"/>
    </source>
</evidence>
<dbReference type="InterPro" id="IPR040322">
    <property type="entry name" value="TROVE2"/>
</dbReference>
<dbReference type="PROSITE" id="PS50988">
    <property type="entry name" value="TROVE"/>
    <property type="match status" value="1"/>
</dbReference>
<dbReference type="EMBL" id="JASPKZ010009790">
    <property type="protein sequence ID" value="KAJ9576484.1"/>
    <property type="molecule type" value="Genomic_DNA"/>
</dbReference>
<dbReference type="Pfam" id="PF05731">
    <property type="entry name" value="TROVE"/>
    <property type="match status" value="1"/>
</dbReference>
<proteinExistence type="inferred from homology"/>
<dbReference type="InterPro" id="IPR037214">
    <property type="entry name" value="TROVE_dom_sf"/>
</dbReference>
<feature type="domain" description="TROVE" evidence="7">
    <location>
        <begin position="1"/>
        <end position="357"/>
    </location>
</feature>
<evidence type="ECO:0000259" key="7">
    <source>
        <dbReference type="PROSITE" id="PS50988"/>
    </source>
</evidence>
<evidence type="ECO:0000313" key="8">
    <source>
        <dbReference type="EMBL" id="KAJ9576484.1"/>
    </source>
</evidence>
<comment type="subcellular location">
    <subcellularLocation>
        <location evidence="1">Cytoplasm</location>
    </subcellularLocation>
</comment>
<protein>
    <recommendedName>
        <fullName evidence="7">TROVE domain-containing protein</fullName>
    </recommendedName>
</protein>
<dbReference type="GO" id="GO:0046872">
    <property type="term" value="F:metal ion binding"/>
    <property type="evidence" value="ECO:0007669"/>
    <property type="project" value="UniProtKB-KW"/>
</dbReference>
<evidence type="ECO:0000313" key="9">
    <source>
        <dbReference type="Proteomes" id="UP001233999"/>
    </source>
</evidence>
<dbReference type="PANTHER" id="PTHR14202:SF0">
    <property type="entry name" value="RNA-BINDING PROTEIN RO60"/>
    <property type="match status" value="1"/>
</dbReference>
<dbReference type="InterPro" id="IPR056800">
    <property type="entry name" value="vWA_Ro60"/>
</dbReference>
<dbReference type="PANTHER" id="PTHR14202">
    <property type="entry name" value="60 KDA RIBONUCLEOPROTEIN SSA/RO"/>
    <property type="match status" value="1"/>
</dbReference>
<comment type="caution">
    <text evidence="8">The sequence shown here is derived from an EMBL/GenBank/DDBJ whole genome shotgun (WGS) entry which is preliminary data.</text>
</comment>
<dbReference type="InterPro" id="IPR008858">
    <property type="entry name" value="TROVE_dom"/>
</dbReference>
<feature type="non-terminal residue" evidence="8">
    <location>
        <position position="1"/>
    </location>
</feature>
<name>A0AAD7Z9D0_DIPPU</name>
<dbReference type="Proteomes" id="UP001233999">
    <property type="component" value="Unassembled WGS sequence"/>
</dbReference>
<reference evidence="8" key="2">
    <citation type="submission" date="2023-05" db="EMBL/GenBank/DDBJ databases">
        <authorList>
            <person name="Fouks B."/>
        </authorList>
    </citation>
    <scope>NUCLEOTIDE SEQUENCE</scope>
    <source>
        <strain evidence="8">Stay&amp;Tobe</strain>
        <tissue evidence="8">Testes</tissue>
    </source>
</reference>
<dbReference type="Pfam" id="PF25045">
    <property type="entry name" value="vWA_Ro60"/>
    <property type="match status" value="1"/>
</dbReference>
<dbReference type="GO" id="GO:1990904">
    <property type="term" value="C:ribonucleoprotein complex"/>
    <property type="evidence" value="ECO:0007669"/>
    <property type="project" value="UniProtKB-KW"/>
</dbReference>
<dbReference type="GO" id="GO:0005737">
    <property type="term" value="C:cytoplasm"/>
    <property type="evidence" value="ECO:0007669"/>
    <property type="project" value="UniProtKB-SubCell"/>
</dbReference>
<accession>A0AAD7Z9D0</accession>
<dbReference type="Gene3D" id="3.40.50.410">
    <property type="entry name" value="von Willebrand factor, type A domain"/>
    <property type="match status" value="1"/>
</dbReference>
<keyword evidence="6" id="KW-0687">Ribonucleoprotein</keyword>
<evidence type="ECO:0000256" key="6">
    <source>
        <dbReference type="ARBA" id="ARBA00023274"/>
    </source>
</evidence>
<dbReference type="SUPFAM" id="SSF140864">
    <property type="entry name" value="TROVE domain-like"/>
    <property type="match status" value="1"/>
</dbReference>